<organism evidence="2 3">
    <name type="scientific">Eiseniibacteriota bacterium</name>
    <dbReference type="NCBI Taxonomy" id="2212470"/>
    <lineage>
        <taxon>Bacteria</taxon>
        <taxon>Candidatus Eiseniibacteriota</taxon>
    </lineage>
</organism>
<evidence type="ECO:0000313" key="2">
    <source>
        <dbReference type="EMBL" id="MCA9726497.1"/>
    </source>
</evidence>
<evidence type="ECO:0000256" key="1">
    <source>
        <dbReference type="SAM" id="MobiDB-lite"/>
    </source>
</evidence>
<protein>
    <recommendedName>
        <fullName evidence="4">DUF3857 domain-containing protein</fullName>
    </recommendedName>
</protein>
<evidence type="ECO:0008006" key="4">
    <source>
        <dbReference type="Google" id="ProtNLM"/>
    </source>
</evidence>
<sequence length="770" mass="84625">MYDLRTRYDLPAPPRPEQFPEDDAVVLLNTVDVEVYRTGIVELHQERSRRRVVRVLRNPQRFAHSVFHLDAGDRLVSVEARLFDPEGAITAVDPGSIRIVPLSGGTESEEESIAAPTDVHVDWGLLASGSTLDVRLRTRRARAYLSDEWAVQDSLPIQYNEYSLTFPRGLRNVHGEEWDWRYRLYRCAHVGKPRIVEGTNPALGLTLTYTWSLRDIPAFRPEPSMPAHATRQEFARFATTDWIQWSALTSWYQTTYLAEPLGQSERARAEVSRICAGLTDRRDRIDALRAFVQELAPLVRPMERGVLEPLSPDEVLRRGAGSVLDKGTLLLALLRADGHVAVPALAVSRQYGELDDRFPNWSFDRMLIAVAVDGRRVGVGRSGAEGDAESGAASSDGVGTPAGASADRIDASTPDGTSSDGLDVAVPDVTSSAGLDVAIPGVTSSDGADGDASDGDESGDEVNGRRADSSMDGGTEGRTAGTGVDRDFLWIDPAARYRPLGALPWYDQGCRVVLIREDGTAELHRTPASRSSANGFDRRTTVRRDSDGRWRWSCQTVRNGEPAAEWREELARISGPPEDQLRALCTREVTGEIADAELTRWRLEQPEGDDGELRTYVEFTSDGLVAPGPPWPSLVLSWPDSAGIGLLGSPQRRFPLDARYPQRIRRSYEVSLEGTGYGIQVLPTEDDISNHDLVFSSRYATTVTGGIRAEQDLEVRTPTLLLRNRELAHRVDLAIRSARGQAFGLTGSAPEPEPGLEPGPGSELEPEPKE</sequence>
<dbReference type="Gene3D" id="3.10.620.30">
    <property type="match status" value="1"/>
</dbReference>
<reference evidence="2" key="2">
    <citation type="journal article" date="2021" name="Microbiome">
        <title>Successional dynamics and alternative stable states in a saline activated sludge microbial community over 9 years.</title>
        <authorList>
            <person name="Wang Y."/>
            <person name="Ye J."/>
            <person name="Ju F."/>
            <person name="Liu L."/>
            <person name="Boyd J.A."/>
            <person name="Deng Y."/>
            <person name="Parks D.H."/>
            <person name="Jiang X."/>
            <person name="Yin X."/>
            <person name="Woodcroft B.J."/>
            <person name="Tyson G.W."/>
            <person name="Hugenholtz P."/>
            <person name="Polz M.F."/>
            <person name="Zhang T."/>
        </authorList>
    </citation>
    <scope>NUCLEOTIDE SEQUENCE</scope>
    <source>
        <strain evidence="2">HKST-UBA01</strain>
    </source>
</reference>
<dbReference type="AlphaFoldDB" id="A0A956LWV3"/>
<reference evidence="2" key="1">
    <citation type="submission" date="2020-04" db="EMBL/GenBank/DDBJ databases">
        <authorList>
            <person name="Zhang T."/>
        </authorList>
    </citation>
    <scope>NUCLEOTIDE SEQUENCE</scope>
    <source>
        <strain evidence="2">HKST-UBA01</strain>
    </source>
</reference>
<comment type="caution">
    <text evidence="2">The sequence shown here is derived from an EMBL/GenBank/DDBJ whole genome shotgun (WGS) entry which is preliminary data.</text>
</comment>
<accession>A0A956LWV3</accession>
<feature type="region of interest" description="Disordered" evidence="1">
    <location>
        <begin position="742"/>
        <end position="770"/>
    </location>
</feature>
<dbReference type="EMBL" id="JAGQHR010000036">
    <property type="protein sequence ID" value="MCA9726497.1"/>
    <property type="molecule type" value="Genomic_DNA"/>
</dbReference>
<dbReference type="Gene3D" id="2.60.40.3140">
    <property type="match status" value="1"/>
</dbReference>
<proteinExistence type="predicted"/>
<feature type="compositionally biased region" description="Acidic residues" evidence="1">
    <location>
        <begin position="448"/>
        <end position="460"/>
    </location>
</feature>
<name>A0A956LWV3_UNCEI</name>
<feature type="region of interest" description="Disordered" evidence="1">
    <location>
        <begin position="380"/>
        <end position="483"/>
    </location>
</feature>
<dbReference type="Proteomes" id="UP000697710">
    <property type="component" value="Unassembled WGS sequence"/>
</dbReference>
<gene>
    <name evidence="2" type="ORF">KC729_02375</name>
</gene>
<evidence type="ECO:0000313" key="3">
    <source>
        <dbReference type="Proteomes" id="UP000697710"/>
    </source>
</evidence>